<dbReference type="Proteomes" id="UP000009007">
    <property type="component" value="Chromosome I"/>
</dbReference>
<organism evidence="1 2">
    <name type="scientific">Methanoculleus bourgensis (strain ATCC 43281 / DSM 3045 / OCM 15 / MS2)</name>
    <name type="common">Methanogenium bourgense</name>
    <dbReference type="NCBI Taxonomy" id="1201294"/>
    <lineage>
        <taxon>Archaea</taxon>
        <taxon>Methanobacteriati</taxon>
        <taxon>Methanobacteriota</taxon>
        <taxon>Stenosarchaea group</taxon>
        <taxon>Methanomicrobia</taxon>
        <taxon>Methanomicrobiales</taxon>
        <taxon>Methanomicrobiaceae</taxon>
        <taxon>Methanoculleus</taxon>
    </lineage>
</organism>
<keyword evidence="2" id="KW-1185">Reference proteome</keyword>
<accession>W6PQE3</accession>
<evidence type="ECO:0000313" key="2">
    <source>
        <dbReference type="Proteomes" id="UP000009007"/>
    </source>
</evidence>
<proteinExistence type="predicted"/>
<sequence length="172" mass="18900">MTIRASHRRFSCSSMSRRLMARFATNARGSLTPCAENSREVAKSAKFGHRCRQSPSRLRVFRVRPYHYPTPIPHAKSAKFGHGCREAPSRLLREALFVTPVHHLTRMHAGERGVRVLPTPRCSIACATSLPGAKMSELPGLPLNAIATPGSVSSPGLRRAGIGYQAQECRSQ</sequence>
<reference evidence="2" key="1">
    <citation type="journal article" date="2012" name="J. Bacteriol.">
        <title>Complete genome sequence of the hydrogenotrophic, methanogenic archaeon Methanoculleus bourgensis strain MS2T, isolated from a sewage sludge digester.</title>
        <authorList>
            <person name="Maus I."/>
            <person name="Wibberg D."/>
            <person name="Stantscheff R."/>
            <person name="Eikmeyer F.G."/>
            <person name="Seffner A."/>
            <person name="Boelter J."/>
            <person name="Szczepanowski R."/>
            <person name="Blom J."/>
            <person name="Jaenicke S."/>
            <person name="Konig H."/>
            <person name="Puhler A."/>
            <person name="Schluter A."/>
        </authorList>
    </citation>
    <scope>NUCLEOTIDE SEQUENCE [LARGE SCALE GENOMIC DNA]</scope>
    <source>
        <strain evidence="2">ATCC 43281 / DSM 3045 / OCM 15 / MS2</strain>
    </source>
</reference>
<dbReference type="EMBL" id="HE964772">
    <property type="protein sequence ID" value="CDM26110.1"/>
    <property type="molecule type" value="Genomic_DNA"/>
</dbReference>
<dbReference type="PATRIC" id="fig|1201294.9.peg.33"/>
<protein>
    <submittedName>
        <fullName evidence="1">Uncharacterized protein</fullName>
    </submittedName>
</protein>
<dbReference type="KEGG" id="mbg:BN140_3003"/>
<dbReference type="AlphaFoldDB" id="W6PQE3"/>
<dbReference type="HOGENOM" id="CLU_1551819_0_0_2"/>
<gene>
    <name evidence="1" type="ordered locus">BN140_3003</name>
</gene>
<name>W6PQE3_METBM</name>
<evidence type="ECO:0000313" key="1">
    <source>
        <dbReference type="EMBL" id="CDM26110.1"/>
    </source>
</evidence>
<dbReference type="STRING" id="1201294.BN140_3003"/>